<evidence type="ECO:0000313" key="1">
    <source>
        <dbReference type="EMBL" id="SDM81478.1"/>
    </source>
</evidence>
<protein>
    <recommendedName>
        <fullName evidence="3">Outer membrane protein beta-barrel domain-containing protein</fullName>
    </recommendedName>
</protein>
<proteinExistence type="predicted"/>
<keyword evidence="2" id="KW-1185">Reference proteome</keyword>
<evidence type="ECO:0000313" key="2">
    <source>
        <dbReference type="Proteomes" id="UP000199440"/>
    </source>
</evidence>
<dbReference type="OrthoDB" id="1178092at2"/>
<reference evidence="1 2" key="1">
    <citation type="submission" date="2016-10" db="EMBL/GenBank/DDBJ databases">
        <authorList>
            <person name="de Groot N.N."/>
        </authorList>
    </citation>
    <scope>NUCLEOTIDE SEQUENCE [LARGE SCALE GENOMIC DNA]</scope>
    <source>
        <strain evidence="1 2">DSM 19886</strain>
    </source>
</reference>
<dbReference type="AlphaFoldDB" id="A0A1G9WA89"/>
<name>A0A1G9WA89_9FLAO</name>
<dbReference type="RefSeq" id="WP_089894349.1">
    <property type="nucleotide sequence ID" value="NZ_FNGV01000015.1"/>
</dbReference>
<sequence length="166" mass="18995">MLKTCTILAFFICNAILYGQQPQVVPDSKGNPQKPLNVDSFSYPNFLNGERHASFLVDYDISRALRVELQGFYDTYLLGDVFKVSIAPKWYVTKRMYFFSGVEMEKDLEKYGNEPAAPRLDLMNGVGYDVDDNFTIEARHDLQFNKTGYGEFTTPVMFSVGGKYKF</sequence>
<organism evidence="1 2">
    <name type="scientific">Kriegella aquimaris</name>
    <dbReference type="NCBI Taxonomy" id="192904"/>
    <lineage>
        <taxon>Bacteria</taxon>
        <taxon>Pseudomonadati</taxon>
        <taxon>Bacteroidota</taxon>
        <taxon>Flavobacteriia</taxon>
        <taxon>Flavobacteriales</taxon>
        <taxon>Flavobacteriaceae</taxon>
        <taxon>Kriegella</taxon>
    </lineage>
</organism>
<dbReference type="EMBL" id="FNGV01000015">
    <property type="protein sequence ID" value="SDM81478.1"/>
    <property type="molecule type" value="Genomic_DNA"/>
</dbReference>
<evidence type="ECO:0008006" key="3">
    <source>
        <dbReference type="Google" id="ProtNLM"/>
    </source>
</evidence>
<gene>
    <name evidence="1" type="ORF">SAMN04488514_11526</name>
</gene>
<dbReference type="Proteomes" id="UP000199440">
    <property type="component" value="Unassembled WGS sequence"/>
</dbReference>
<accession>A0A1G9WA89</accession>